<dbReference type="Pfam" id="PF00173">
    <property type="entry name" value="Cyt-b5"/>
    <property type="match status" value="1"/>
</dbReference>
<dbReference type="PROSITE" id="PS00191">
    <property type="entry name" value="CYTOCHROME_B5_1"/>
    <property type="match status" value="1"/>
</dbReference>
<accession>A0ABD3NQD1</accession>
<keyword evidence="1 4" id="KW-0349">Heme</keyword>
<evidence type="ECO:0000313" key="7">
    <source>
        <dbReference type="EMBL" id="KAL3778007.1"/>
    </source>
</evidence>
<dbReference type="PANTHER" id="PTHR46237:SF1">
    <property type="entry name" value="CYTOCHROME B5 REDUCTASE 4"/>
    <property type="match status" value="1"/>
</dbReference>
<dbReference type="InterPro" id="IPR001199">
    <property type="entry name" value="Cyt_B5-like_heme/steroid-bd"/>
</dbReference>
<sequence>MNDSTLPNPRRSRPASLRPGFALHDWMNLLRRAKDLSGRRGAPLRHDVTLTEVSEHAMTHDGWMVLHGKVYNIAPYLMYHPGGSAILEKCLGKDGTKLFEKYHAWVNIENLIGPLLIGYLSKGERKENEDDDEAKVGAKYLDGCNDDIVLPSTGVAASTSSSSTEFDMPKPRPAKGAEIPSLLGKLDDDEGEHNLL</sequence>
<keyword evidence="2 4" id="KW-0479">Metal-binding</keyword>
<comment type="caution">
    <text evidence="7">The sequence shown here is derived from an EMBL/GenBank/DDBJ whole genome shotgun (WGS) entry which is preliminary data.</text>
</comment>
<dbReference type="SUPFAM" id="SSF55856">
    <property type="entry name" value="Cytochrome b5-like heme/steroid binding domain"/>
    <property type="match status" value="1"/>
</dbReference>
<dbReference type="InterPro" id="IPR036400">
    <property type="entry name" value="Cyt_B5-like_heme/steroid_sf"/>
</dbReference>
<keyword evidence="3 4" id="KW-0408">Iron</keyword>
<dbReference type="Proteomes" id="UP001530400">
    <property type="component" value="Unassembled WGS sequence"/>
</dbReference>
<protein>
    <recommendedName>
        <fullName evidence="6">Cytochrome b5 heme-binding domain-containing protein</fullName>
    </recommendedName>
</protein>
<dbReference type="PANTHER" id="PTHR46237">
    <property type="entry name" value="CYTOCHROME B5 REDUCTASE 4 FAMILY MEMBER"/>
    <property type="match status" value="1"/>
</dbReference>
<dbReference type="InterPro" id="IPR051872">
    <property type="entry name" value="Cytochrome_b5/Flavoprotein_Rdt"/>
</dbReference>
<evidence type="ECO:0000256" key="3">
    <source>
        <dbReference type="ARBA" id="ARBA00023004"/>
    </source>
</evidence>
<evidence type="ECO:0000256" key="1">
    <source>
        <dbReference type="ARBA" id="ARBA00022617"/>
    </source>
</evidence>
<evidence type="ECO:0000259" key="6">
    <source>
        <dbReference type="PROSITE" id="PS50255"/>
    </source>
</evidence>
<dbReference type="SMART" id="SM01117">
    <property type="entry name" value="Cyt-b5"/>
    <property type="match status" value="1"/>
</dbReference>
<dbReference type="Gene3D" id="3.10.120.10">
    <property type="entry name" value="Cytochrome b5-like heme/steroid binding domain"/>
    <property type="match status" value="1"/>
</dbReference>
<dbReference type="GO" id="GO:0046872">
    <property type="term" value="F:metal ion binding"/>
    <property type="evidence" value="ECO:0007669"/>
    <property type="project" value="UniProtKB-UniRule"/>
</dbReference>
<gene>
    <name evidence="7" type="ORF">ACHAWO_013463</name>
</gene>
<dbReference type="AlphaFoldDB" id="A0ABD3NQD1"/>
<dbReference type="EMBL" id="JALLPJ020001012">
    <property type="protein sequence ID" value="KAL3778007.1"/>
    <property type="molecule type" value="Genomic_DNA"/>
</dbReference>
<evidence type="ECO:0000256" key="5">
    <source>
        <dbReference type="SAM" id="MobiDB-lite"/>
    </source>
</evidence>
<proteinExistence type="inferred from homology"/>
<dbReference type="GO" id="GO:0020037">
    <property type="term" value="F:heme binding"/>
    <property type="evidence" value="ECO:0007669"/>
    <property type="project" value="UniProtKB-UniRule"/>
</dbReference>
<feature type="compositionally biased region" description="Acidic residues" evidence="5">
    <location>
        <begin position="187"/>
        <end position="196"/>
    </location>
</feature>
<feature type="domain" description="Cytochrome b5 heme-binding" evidence="6">
    <location>
        <begin position="45"/>
        <end position="121"/>
    </location>
</feature>
<feature type="region of interest" description="Disordered" evidence="5">
    <location>
        <begin position="155"/>
        <end position="196"/>
    </location>
</feature>
<keyword evidence="8" id="KW-1185">Reference proteome</keyword>
<dbReference type="InterPro" id="IPR018506">
    <property type="entry name" value="Cyt_B5_heme-BS"/>
</dbReference>
<name>A0ABD3NQD1_9STRA</name>
<evidence type="ECO:0000256" key="4">
    <source>
        <dbReference type="RuleBase" id="RU362121"/>
    </source>
</evidence>
<dbReference type="PROSITE" id="PS50255">
    <property type="entry name" value="CYTOCHROME_B5_2"/>
    <property type="match status" value="1"/>
</dbReference>
<organism evidence="7 8">
    <name type="scientific">Cyclotella atomus</name>
    <dbReference type="NCBI Taxonomy" id="382360"/>
    <lineage>
        <taxon>Eukaryota</taxon>
        <taxon>Sar</taxon>
        <taxon>Stramenopiles</taxon>
        <taxon>Ochrophyta</taxon>
        <taxon>Bacillariophyta</taxon>
        <taxon>Coscinodiscophyceae</taxon>
        <taxon>Thalassiosirophycidae</taxon>
        <taxon>Stephanodiscales</taxon>
        <taxon>Stephanodiscaceae</taxon>
        <taxon>Cyclotella</taxon>
    </lineage>
</organism>
<evidence type="ECO:0000256" key="2">
    <source>
        <dbReference type="ARBA" id="ARBA00022723"/>
    </source>
</evidence>
<reference evidence="7 8" key="1">
    <citation type="submission" date="2024-10" db="EMBL/GenBank/DDBJ databases">
        <title>Updated reference genomes for cyclostephanoid diatoms.</title>
        <authorList>
            <person name="Roberts W.R."/>
            <person name="Alverson A.J."/>
        </authorList>
    </citation>
    <scope>NUCLEOTIDE SEQUENCE [LARGE SCALE GENOMIC DNA]</scope>
    <source>
        <strain evidence="7 8">AJA010-31</strain>
    </source>
</reference>
<evidence type="ECO:0000313" key="8">
    <source>
        <dbReference type="Proteomes" id="UP001530400"/>
    </source>
</evidence>
<comment type="similarity">
    <text evidence="4">Belongs to the cytochrome b5 family.</text>
</comment>